<dbReference type="GO" id="GO:0000271">
    <property type="term" value="P:polysaccharide biosynthetic process"/>
    <property type="evidence" value="ECO:0007669"/>
    <property type="project" value="InterPro"/>
</dbReference>
<keyword evidence="3 7" id="KW-0812">Transmembrane</keyword>
<feature type="transmembrane region" description="Helical" evidence="7">
    <location>
        <begin position="110"/>
        <end position="132"/>
    </location>
</feature>
<dbReference type="InterPro" id="IPR051401">
    <property type="entry name" value="GtrA_CellWall_Glycosyl"/>
</dbReference>
<protein>
    <submittedName>
        <fullName evidence="9">GtrA family protein</fullName>
    </submittedName>
</protein>
<keyword evidence="5 7" id="KW-0472">Membrane</keyword>
<comment type="similarity">
    <text evidence="2">Belongs to the GtrA family.</text>
</comment>
<comment type="subcellular location">
    <subcellularLocation>
        <location evidence="1">Membrane</location>
        <topology evidence="1">Multi-pass membrane protein</topology>
    </subcellularLocation>
</comment>
<evidence type="ECO:0000256" key="5">
    <source>
        <dbReference type="ARBA" id="ARBA00023136"/>
    </source>
</evidence>
<accession>A0A4S8N9B6</accession>
<evidence type="ECO:0000256" key="1">
    <source>
        <dbReference type="ARBA" id="ARBA00004141"/>
    </source>
</evidence>
<sequence>MGLPGCRHVHAQRDPAGDDGGHRQLSGTGLRRVAGPTALHPGDGGPGERTRRDPPRARAPPPPRRGRPARVRALSGHARRSTVLRFAAVGICNTAIDAVLFVLLHDDLGIALANLVSTSAGMVFSFVVNGLFTFSAGRLTLRDALLFVASTGLVMWVAQPLLIHGWLWLLERGPEVTLGAMAADDVRLWGAKLASIACSLVLNFLAYRFVVWPHRPAAGTGPGTKPGTEPGTKPGTQ</sequence>
<evidence type="ECO:0000256" key="6">
    <source>
        <dbReference type="SAM" id="MobiDB-lite"/>
    </source>
</evidence>
<evidence type="ECO:0000256" key="7">
    <source>
        <dbReference type="SAM" id="Phobius"/>
    </source>
</evidence>
<feature type="transmembrane region" description="Helical" evidence="7">
    <location>
        <begin position="189"/>
        <end position="207"/>
    </location>
</feature>
<organism evidence="9 10">
    <name type="scientific">Nocardioides caeni</name>
    <dbReference type="NCBI Taxonomy" id="574700"/>
    <lineage>
        <taxon>Bacteria</taxon>
        <taxon>Bacillati</taxon>
        <taxon>Actinomycetota</taxon>
        <taxon>Actinomycetes</taxon>
        <taxon>Propionibacteriales</taxon>
        <taxon>Nocardioidaceae</taxon>
        <taxon>Nocardioides</taxon>
    </lineage>
</organism>
<dbReference type="Proteomes" id="UP000307087">
    <property type="component" value="Unassembled WGS sequence"/>
</dbReference>
<evidence type="ECO:0000256" key="4">
    <source>
        <dbReference type="ARBA" id="ARBA00022989"/>
    </source>
</evidence>
<dbReference type="PANTHER" id="PTHR38459:SF1">
    <property type="entry name" value="PROPHAGE BACTOPRENOL-LINKED GLUCOSE TRANSLOCASE HOMOLOG"/>
    <property type="match status" value="1"/>
</dbReference>
<feature type="compositionally biased region" description="Basic and acidic residues" evidence="6">
    <location>
        <begin position="11"/>
        <end position="22"/>
    </location>
</feature>
<reference evidence="9 10" key="1">
    <citation type="journal article" date="2009" name="Int. J. Syst. Evol. Microbiol.">
        <title>Nocardioides caeni sp. nov., isolated from wastewater.</title>
        <authorList>
            <person name="Yoon J.H."/>
            <person name="Kang S.J."/>
            <person name="Park S."/>
            <person name="Kim W."/>
            <person name="Oh T.K."/>
        </authorList>
    </citation>
    <scope>NUCLEOTIDE SEQUENCE [LARGE SCALE GENOMIC DNA]</scope>
    <source>
        <strain evidence="9 10">DSM 23134</strain>
    </source>
</reference>
<keyword evidence="10" id="KW-1185">Reference proteome</keyword>
<evidence type="ECO:0000259" key="8">
    <source>
        <dbReference type="Pfam" id="PF04138"/>
    </source>
</evidence>
<dbReference type="OrthoDB" id="3192123at2"/>
<dbReference type="AlphaFoldDB" id="A0A4S8N9B6"/>
<feature type="region of interest" description="Disordered" evidence="6">
    <location>
        <begin position="1"/>
        <end position="74"/>
    </location>
</feature>
<comment type="caution">
    <text evidence="9">The sequence shown here is derived from an EMBL/GenBank/DDBJ whole genome shotgun (WGS) entry which is preliminary data.</text>
</comment>
<feature type="transmembrane region" description="Helical" evidence="7">
    <location>
        <begin position="144"/>
        <end position="169"/>
    </location>
</feature>
<name>A0A4S8N9B6_9ACTN</name>
<proteinExistence type="inferred from homology"/>
<evidence type="ECO:0000313" key="10">
    <source>
        <dbReference type="Proteomes" id="UP000307087"/>
    </source>
</evidence>
<feature type="compositionally biased region" description="Basic and acidic residues" evidence="6">
    <location>
        <begin position="46"/>
        <end position="56"/>
    </location>
</feature>
<evidence type="ECO:0000256" key="2">
    <source>
        <dbReference type="ARBA" id="ARBA00009399"/>
    </source>
</evidence>
<dbReference type="PANTHER" id="PTHR38459">
    <property type="entry name" value="PROPHAGE BACTOPRENOL-LINKED GLUCOSE TRANSLOCASE HOMOLOG"/>
    <property type="match status" value="1"/>
</dbReference>
<dbReference type="InterPro" id="IPR007267">
    <property type="entry name" value="GtrA_DPMS_TM"/>
</dbReference>
<feature type="domain" description="GtrA/DPMS transmembrane" evidence="8">
    <location>
        <begin position="85"/>
        <end position="212"/>
    </location>
</feature>
<feature type="transmembrane region" description="Helical" evidence="7">
    <location>
        <begin position="82"/>
        <end position="104"/>
    </location>
</feature>
<dbReference type="GO" id="GO:0005886">
    <property type="term" value="C:plasma membrane"/>
    <property type="evidence" value="ECO:0007669"/>
    <property type="project" value="TreeGrafter"/>
</dbReference>
<evidence type="ECO:0000256" key="3">
    <source>
        <dbReference type="ARBA" id="ARBA00022692"/>
    </source>
</evidence>
<dbReference type="EMBL" id="STGW01000006">
    <property type="protein sequence ID" value="THV12967.1"/>
    <property type="molecule type" value="Genomic_DNA"/>
</dbReference>
<evidence type="ECO:0000313" key="9">
    <source>
        <dbReference type="EMBL" id="THV12967.1"/>
    </source>
</evidence>
<gene>
    <name evidence="9" type="ORF">E9934_11380</name>
</gene>
<dbReference type="Pfam" id="PF04138">
    <property type="entry name" value="GtrA_DPMS_TM"/>
    <property type="match status" value="1"/>
</dbReference>
<keyword evidence="4 7" id="KW-1133">Transmembrane helix</keyword>